<accession>A0A1S9ZHA6</accession>
<evidence type="ECO:0000313" key="8">
    <source>
        <dbReference type="EMBL" id="OOR82909.1"/>
    </source>
</evidence>
<dbReference type="PANTHER" id="PTHR30629">
    <property type="entry name" value="PROPHAGE INTEGRASE"/>
    <property type="match status" value="1"/>
</dbReference>
<evidence type="ECO:0000259" key="7">
    <source>
        <dbReference type="PROSITE" id="PS51900"/>
    </source>
</evidence>
<evidence type="ECO:0000256" key="5">
    <source>
        <dbReference type="PROSITE-ProRule" id="PRU01248"/>
    </source>
</evidence>
<name>A0A1S9ZHA6_9GAMM</name>
<comment type="caution">
    <text evidence="8">The sequence shown here is derived from an EMBL/GenBank/DDBJ whole genome shotgun (WGS) entry which is preliminary data.</text>
</comment>
<dbReference type="InterPro" id="IPR010998">
    <property type="entry name" value="Integrase_recombinase_N"/>
</dbReference>
<dbReference type="GO" id="GO:0003677">
    <property type="term" value="F:DNA binding"/>
    <property type="evidence" value="ECO:0007669"/>
    <property type="project" value="UniProtKB-UniRule"/>
</dbReference>
<evidence type="ECO:0000256" key="2">
    <source>
        <dbReference type="ARBA" id="ARBA00022908"/>
    </source>
</evidence>
<feature type="domain" description="Tyr recombinase" evidence="6">
    <location>
        <begin position="207"/>
        <end position="388"/>
    </location>
</feature>
<dbReference type="RefSeq" id="WP_078256545.1">
    <property type="nucleotide sequence ID" value="NZ_MUXT01000009.1"/>
</dbReference>
<dbReference type="Gene3D" id="1.10.150.130">
    <property type="match status" value="1"/>
</dbReference>
<keyword evidence="3 5" id="KW-0238">DNA-binding</keyword>
<dbReference type="CDD" id="cd00801">
    <property type="entry name" value="INT_P4_C"/>
    <property type="match status" value="1"/>
</dbReference>
<dbReference type="PROSITE" id="PS51898">
    <property type="entry name" value="TYR_RECOMBINASE"/>
    <property type="match status" value="1"/>
</dbReference>
<reference evidence="8 9" key="1">
    <citation type="submission" date="2017-02" db="EMBL/GenBank/DDBJ databases">
        <title>Draft genome sequence of Moraxella canis CCUG 8415A type strain.</title>
        <authorList>
            <person name="Engstrom-Jakobsson H."/>
            <person name="Salva-Serra F."/>
            <person name="Thorell K."/>
            <person name="Gonzales-Siles L."/>
            <person name="Karlsson R."/>
            <person name="Boulund F."/>
            <person name="Engstrand L."/>
            <person name="Moore E."/>
        </authorList>
    </citation>
    <scope>NUCLEOTIDE SEQUENCE [LARGE SCALE GENOMIC DNA]</scope>
    <source>
        <strain evidence="8 9">CCUG 8415A</strain>
    </source>
</reference>
<evidence type="ECO:0000256" key="3">
    <source>
        <dbReference type="ARBA" id="ARBA00023125"/>
    </source>
</evidence>
<dbReference type="InterPro" id="IPR025166">
    <property type="entry name" value="Integrase_DNA_bind_dom"/>
</dbReference>
<comment type="similarity">
    <text evidence="1">Belongs to the 'phage' integrase family.</text>
</comment>
<dbReference type="InterPro" id="IPR002104">
    <property type="entry name" value="Integrase_catalytic"/>
</dbReference>
<dbReference type="Proteomes" id="UP000190322">
    <property type="component" value="Unassembled WGS sequence"/>
</dbReference>
<evidence type="ECO:0008006" key="10">
    <source>
        <dbReference type="Google" id="ProtNLM"/>
    </source>
</evidence>
<gene>
    <name evidence="8" type="ORF">B0180_08515</name>
</gene>
<evidence type="ECO:0000313" key="9">
    <source>
        <dbReference type="Proteomes" id="UP000190322"/>
    </source>
</evidence>
<feature type="domain" description="Core-binding (CB)" evidence="7">
    <location>
        <begin position="93"/>
        <end position="183"/>
    </location>
</feature>
<organism evidence="8 9">
    <name type="scientific">Moraxella canis</name>
    <dbReference type="NCBI Taxonomy" id="90239"/>
    <lineage>
        <taxon>Bacteria</taxon>
        <taxon>Pseudomonadati</taxon>
        <taxon>Pseudomonadota</taxon>
        <taxon>Gammaproteobacteria</taxon>
        <taxon>Moraxellales</taxon>
        <taxon>Moraxellaceae</taxon>
        <taxon>Moraxella</taxon>
    </lineage>
</organism>
<dbReference type="AlphaFoldDB" id="A0A1S9ZHA6"/>
<dbReference type="Pfam" id="PF13356">
    <property type="entry name" value="Arm-DNA-bind_3"/>
    <property type="match status" value="1"/>
</dbReference>
<dbReference type="PANTHER" id="PTHR30629:SF2">
    <property type="entry name" value="PROPHAGE INTEGRASE INTS-RELATED"/>
    <property type="match status" value="1"/>
</dbReference>
<sequence length="406" mass="46334">MLTDTQIKKLKPSNKCTHGKVDKYTDGNGLQLWVRHTGVKSWVIAYRWHGKQQSMTIGTYPSISLQQARLHALTIKEKIKQGIDPKHTKPSAVLFGDVANDYHAKRDPNNPANAGRHTVTIGTYNRDYRSYINDIAPKIAHIDIKAVTPADILNIAKNIASRGSHDMARRAIRQIGSIYQHAQHNSQFTGISPHTGLEKQLGKQHKEHFARIEFSELKALFADIEQSNITPLTKLAFRFICYTFVRTKEMRFMTWQEIDWDAKFWRVPAERMKMRKPHIIPLSDQVIQILQTIKAMELNDEYVFYNPVSKTPISEAVLTSALKRLNWQGKMTGHGFRGLASTTLHERQYLHEAIELQLAHQKGNATTQAYDHAKHIPYRAQMIQDYADLVDGEIGAIETLIKAISP</sequence>
<dbReference type="GO" id="GO:0006310">
    <property type="term" value="P:DNA recombination"/>
    <property type="evidence" value="ECO:0007669"/>
    <property type="project" value="UniProtKB-KW"/>
</dbReference>
<evidence type="ECO:0000256" key="4">
    <source>
        <dbReference type="ARBA" id="ARBA00023172"/>
    </source>
</evidence>
<dbReference type="GO" id="GO:0015074">
    <property type="term" value="P:DNA integration"/>
    <property type="evidence" value="ECO:0007669"/>
    <property type="project" value="UniProtKB-KW"/>
</dbReference>
<dbReference type="InterPro" id="IPR011010">
    <property type="entry name" value="DNA_brk_join_enz"/>
</dbReference>
<keyword evidence="2" id="KW-0229">DNA integration</keyword>
<dbReference type="InterPro" id="IPR044068">
    <property type="entry name" value="CB"/>
</dbReference>
<keyword evidence="4" id="KW-0233">DNA recombination</keyword>
<dbReference type="Gene3D" id="3.30.160.390">
    <property type="entry name" value="Integrase, DNA-binding domain"/>
    <property type="match status" value="1"/>
</dbReference>
<proteinExistence type="inferred from homology"/>
<dbReference type="Pfam" id="PF22022">
    <property type="entry name" value="Phage_int_M"/>
    <property type="match status" value="1"/>
</dbReference>
<dbReference type="PROSITE" id="PS51900">
    <property type="entry name" value="CB"/>
    <property type="match status" value="1"/>
</dbReference>
<dbReference type="Pfam" id="PF00589">
    <property type="entry name" value="Phage_integrase"/>
    <property type="match status" value="1"/>
</dbReference>
<dbReference type="SUPFAM" id="SSF56349">
    <property type="entry name" value="DNA breaking-rejoining enzymes"/>
    <property type="match status" value="1"/>
</dbReference>
<dbReference type="InterPro" id="IPR053876">
    <property type="entry name" value="Phage_int_M"/>
</dbReference>
<dbReference type="EMBL" id="MUXT01000009">
    <property type="protein sequence ID" value="OOR82909.1"/>
    <property type="molecule type" value="Genomic_DNA"/>
</dbReference>
<dbReference type="InterPro" id="IPR038488">
    <property type="entry name" value="Integrase_DNA-bd_sf"/>
</dbReference>
<evidence type="ECO:0000256" key="1">
    <source>
        <dbReference type="ARBA" id="ARBA00008857"/>
    </source>
</evidence>
<evidence type="ECO:0000259" key="6">
    <source>
        <dbReference type="PROSITE" id="PS51898"/>
    </source>
</evidence>
<dbReference type="InterPro" id="IPR050808">
    <property type="entry name" value="Phage_Integrase"/>
</dbReference>
<dbReference type="InterPro" id="IPR013762">
    <property type="entry name" value="Integrase-like_cat_sf"/>
</dbReference>
<dbReference type="Gene3D" id="1.10.443.10">
    <property type="entry name" value="Intergrase catalytic core"/>
    <property type="match status" value="1"/>
</dbReference>
<protein>
    <recommendedName>
        <fullName evidence="10">Integrase</fullName>
    </recommendedName>
</protein>